<dbReference type="EMBL" id="CP109495">
    <property type="protein sequence ID" value="WUX52040.1"/>
    <property type="molecule type" value="Genomic_DNA"/>
</dbReference>
<organism evidence="3 4">
    <name type="scientific">Streptomyces niveus</name>
    <name type="common">Streptomyces spheroides</name>
    <dbReference type="NCBI Taxonomy" id="193462"/>
    <lineage>
        <taxon>Bacteria</taxon>
        <taxon>Bacillati</taxon>
        <taxon>Actinomycetota</taxon>
        <taxon>Actinomycetes</taxon>
        <taxon>Kitasatosporales</taxon>
        <taxon>Streptomycetaceae</taxon>
        <taxon>Streptomyces</taxon>
    </lineage>
</organism>
<name>A0ABZ2A408_STRNV</name>
<protein>
    <recommendedName>
        <fullName evidence="5">Lipoprotein</fullName>
    </recommendedName>
</protein>
<feature type="chain" id="PRO_5047511066" description="Lipoprotein" evidence="2">
    <location>
        <begin position="36"/>
        <end position="294"/>
    </location>
</feature>
<evidence type="ECO:0000256" key="2">
    <source>
        <dbReference type="SAM" id="SignalP"/>
    </source>
</evidence>
<accession>A0ABZ2A408</accession>
<gene>
    <name evidence="3" type="ORF">OG442_11145</name>
</gene>
<evidence type="ECO:0000256" key="1">
    <source>
        <dbReference type="SAM" id="MobiDB-lite"/>
    </source>
</evidence>
<feature type="signal peptide" evidence="2">
    <location>
        <begin position="1"/>
        <end position="35"/>
    </location>
</feature>
<evidence type="ECO:0000313" key="4">
    <source>
        <dbReference type="Proteomes" id="UP001432209"/>
    </source>
</evidence>
<proteinExistence type="predicted"/>
<evidence type="ECO:0008006" key="5">
    <source>
        <dbReference type="Google" id="ProtNLM"/>
    </source>
</evidence>
<sequence length="294" mass="29736">MFGAGNQGRSGSRRARLRRAAALALVGAVLTGAAACGGDGAVDGDKGGKDARTDGKAPASTPADADAEDAAESAESAESAASAGPGESGTPGTSGGSGALSQRDLTALAFTDGEKIGKYTAGEFSLGEPQGEDYTADPATCQPLVSLAKGATAFDPASEVHRNVDVAEEMVGTTVAVQLRSYNGGGAAGVMKALGAAGKACAGGFVENRAVAKGQYLKVEPVKAPDHGDEAQAYRFTILDVKGTLKLYEYLTVVRSGATTLSFRADILDTKDIGKVPEEVIAAQWKKFEAASTR</sequence>
<feature type="compositionally biased region" description="Gly residues" evidence="1">
    <location>
        <begin position="86"/>
        <end position="98"/>
    </location>
</feature>
<dbReference type="RefSeq" id="WP_329075722.1">
    <property type="nucleotide sequence ID" value="NZ_CP109495.1"/>
</dbReference>
<keyword evidence="2" id="KW-0732">Signal</keyword>
<feature type="compositionally biased region" description="Low complexity" evidence="1">
    <location>
        <begin position="73"/>
        <end position="85"/>
    </location>
</feature>
<feature type="compositionally biased region" description="Basic and acidic residues" evidence="1">
    <location>
        <begin position="43"/>
        <end position="55"/>
    </location>
</feature>
<evidence type="ECO:0000313" key="3">
    <source>
        <dbReference type="EMBL" id="WUX52040.1"/>
    </source>
</evidence>
<keyword evidence="4" id="KW-1185">Reference proteome</keyword>
<feature type="region of interest" description="Disordered" evidence="1">
    <location>
        <begin position="37"/>
        <end position="100"/>
    </location>
</feature>
<reference evidence="3" key="1">
    <citation type="submission" date="2022-10" db="EMBL/GenBank/DDBJ databases">
        <title>The complete genomes of actinobacterial strains from the NBC collection.</title>
        <authorList>
            <person name="Joergensen T.S."/>
            <person name="Alvarez Arevalo M."/>
            <person name="Sterndorff E.B."/>
            <person name="Faurdal D."/>
            <person name="Vuksanovic O."/>
            <person name="Mourched A.-S."/>
            <person name="Charusanti P."/>
            <person name="Shaw S."/>
            <person name="Blin K."/>
            <person name="Weber T."/>
        </authorList>
    </citation>
    <scope>NUCLEOTIDE SEQUENCE</scope>
    <source>
        <strain evidence="3">NBC_01432</strain>
    </source>
</reference>
<dbReference type="Proteomes" id="UP001432209">
    <property type="component" value="Chromosome"/>
</dbReference>